<dbReference type="InterPro" id="IPR003593">
    <property type="entry name" value="AAA+_ATPase"/>
</dbReference>
<evidence type="ECO:0000256" key="2">
    <source>
        <dbReference type="ARBA" id="ARBA00022448"/>
    </source>
</evidence>
<dbReference type="GO" id="GO:0005524">
    <property type="term" value="F:ATP binding"/>
    <property type="evidence" value="ECO:0007669"/>
    <property type="project" value="UniProtKB-KW"/>
</dbReference>
<feature type="domain" description="ABC transporter" evidence="5">
    <location>
        <begin position="6"/>
        <end position="233"/>
    </location>
</feature>
<evidence type="ECO:0000313" key="6">
    <source>
        <dbReference type="EMBL" id="MFC6331644.1"/>
    </source>
</evidence>
<dbReference type="PROSITE" id="PS50893">
    <property type="entry name" value="ABC_TRANSPORTER_2"/>
    <property type="match status" value="1"/>
</dbReference>
<dbReference type="PANTHER" id="PTHR43335:SF8">
    <property type="entry name" value="ABC TRANSPORTER, ATP-BINDING PROTEIN"/>
    <property type="match status" value="1"/>
</dbReference>
<evidence type="ECO:0000256" key="1">
    <source>
        <dbReference type="ARBA" id="ARBA00005417"/>
    </source>
</evidence>
<dbReference type="RefSeq" id="WP_379231097.1">
    <property type="nucleotide sequence ID" value="NZ_JBHSTE010000001.1"/>
</dbReference>
<dbReference type="Pfam" id="PF00005">
    <property type="entry name" value="ABC_tran"/>
    <property type="match status" value="1"/>
</dbReference>
<dbReference type="EMBL" id="JBHSTE010000001">
    <property type="protein sequence ID" value="MFC6331644.1"/>
    <property type="molecule type" value="Genomic_DNA"/>
</dbReference>
<evidence type="ECO:0000313" key="7">
    <source>
        <dbReference type="Proteomes" id="UP001596233"/>
    </source>
</evidence>
<dbReference type="SUPFAM" id="SSF52540">
    <property type="entry name" value="P-loop containing nucleoside triphosphate hydrolases"/>
    <property type="match status" value="1"/>
</dbReference>
<keyword evidence="3" id="KW-0547">Nucleotide-binding</keyword>
<comment type="similarity">
    <text evidence="1">Belongs to the ABC transporter superfamily.</text>
</comment>
<accession>A0ABW1V2M2</accession>
<keyword evidence="7" id="KW-1185">Reference proteome</keyword>
<sequence length="308" mass="34588">MTSTIIEVEGLTKKFGQKTVVHDANFKITRGEIFGLIGQNGAGKSTLLKMIGGLMYPTSGNIHFFDRAATDYASCFERMGLLIEHPGLYPQYTAYDNLKLLAISYGLKQYKQYISELLELVGLDASNKTKVKHYSMGMKQRLGIAIALLGSPDVLILDEPINGLDPQGIAEIRELILDLNKKGLTIVISSHILEELSKVASKYAILHKGEIIEVISKDDLLLRCEERIEVVVDDVSKALPVLEQELRMKQFKVIDTHTLHIYDTHMNNQQIVKLLASHDQYVRSITNHKTSLEQYFLERTEKVGGSLD</sequence>
<protein>
    <submittedName>
        <fullName evidence="6">ABC transporter ATP-binding protein</fullName>
    </submittedName>
</protein>
<organism evidence="6 7">
    <name type="scientific">Paenibacillus septentrionalis</name>
    <dbReference type="NCBI Taxonomy" id="429342"/>
    <lineage>
        <taxon>Bacteria</taxon>
        <taxon>Bacillati</taxon>
        <taxon>Bacillota</taxon>
        <taxon>Bacilli</taxon>
        <taxon>Bacillales</taxon>
        <taxon>Paenibacillaceae</taxon>
        <taxon>Paenibacillus</taxon>
    </lineage>
</organism>
<dbReference type="InterPro" id="IPR003439">
    <property type="entry name" value="ABC_transporter-like_ATP-bd"/>
</dbReference>
<comment type="caution">
    <text evidence="6">The sequence shown here is derived from an EMBL/GenBank/DDBJ whole genome shotgun (WGS) entry which is preliminary data.</text>
</comment>
<keyword evidence="4 6" id="KW-0067">ATP-binding</keyword>
<gene>
    <name evidence="6" type="ORF">ACFP56_03345</name>
</gene>
<dbReference type="SMART" id="SM00382">
    <property type="entry name" value="AAA"/>
    <property type="match status" value="1"/>
</dbReference>
<dbReference type="PANTHER" id="PTHR43335">
    <property type="entry name" value="ABC TRANSPORTER, ATP-BINDING PROTEIN"/>
    <property type="match status" value="1"/>
</dbReference>
<evidence type="ECO:0000256" key="4">
    <source>
        <dbReference type="ARBA" id="ARBA00022840"/>
    </source>
</evidence>
<dbReference type="Proteomes" id="UP001596233">
    <property type="component" value="Unassembled WGS sequence"/>
</dbReference>
<dbReference type="InterPro" id="IPR027417">
    <property type="entry name" value="P-loop_NTPase"/>
</dbReference>
<keyword evidence="2" id="KW-0813">Transport</keyword>
<evidence type="ECO:0000256" key="3">
    <source>
        <dbReference type="ARBA" id="ARBA00022741"/>
    </source>
</evidence>
<evidence type="ECO:0000259" key="5">
    <source>
        <dbReference type="PROSITE" id="PS50893"/>
    </source>
</evidence>
<name>A0ABW1V2M2_9BACL</name>
<reference evidence="7" key="1">
    <citation type="journal article" date="2019" name="Int. J. Syst. Evol. Microbiol.">
        <title>The Global Catalogue of Microorganisms (GCM) 10K type strain sequencing project: providing services to taxonomists for standard genome sequencing and annotation.</title>
        <authorList>
            <consortium name="The Broad Institute Genomics Platform"/>
            <consortium name="The Broad Institute Genome Sequencing Center for Infectious Disease"/>
            <person name="Wu L."/>
            <person name="Ma J."/>
        </authorList>
    </citation>
    <scope>NUCLEOTIDE SEQUENCE [LARGE SCALE GENOMIC DNA]</scope>
    <source>
        <strain evidence="7">PCU 280</strain>
    </source>
</reference>
<dbReference type="Gene3D" id="3.40.50.300">
    <property type="entry name" value="P-loop containing nucleotide triphosphate hydrolases"/>
    <property type="match status" value="1"/>
</dbReference>
<proteinExistence type="inferred from homology"/>